<keyword evidence="2" id="KW-1185">Reference proteome</keyword>
<protein>
    <submittedName>
        <fullName evidence="1">Uncharacterized protein</fullName>
    </submittedName>
</protein>
<dbReference type="Proteomes" id="UP000694568">
    <property type="component" value="Unplaced"/>
</dbReference>
<reference evidence="1" key="1">
    <citation type="submission" date="2025-08" db="UniProtKB">
        <authorList>
            <consortium name="Ensembl"/>
        </authorList>
    </citation>
    <scope>IDENTIFICATION</scope>
</reference>
<name>A0A8C9Y7T9_SANLU</name>
<evidence type="ECO:0000313" key="2">
    <source>
        <dbReference type="Proteomes" id="UP000694568"/>
    </source>
</evidence>
<organism evidence="1 2">
    <name type="scientific">Sander lucioperca</name>
    <name type="common">Pike-perch</name>
    <name type="synonym">Perca lucioperca</name>
    <dbReference type="NCBI Taxonomy" id="283035"/>
    <lineage>
        <taxon>Eukaryota</taxon>
        <taxon>Metazoa</taxon>
        <taxon>Chordata</taxon>
        <taxon>Craniata</taxon>
        <taxon>Vertebrata</taxon>
        <taxon>Euteleostomi</taxon>
        <taxon>Actinopterygii</taxon>
        <taxon>Neopterygii</taxon>
        <taxon>Teleostei</taxon>
        <taxon>Neoteleostei</taxon>
        <taxon>Acanthomorphata</taxon>
        <taxon>Eupercaria</taxon>
        <taxon>Perciformes</taxon>
        <taxon>Percoidei</taxon>
        <taxon>Percidae</taxon>
        <taxon>Luciopercinae</taxon>
        <taxon>Sander</taxon>
    </lineage>
</organism>
<proteinExistence type="predicted"/>
<dbReference type="AlphaFoldDB" id="A0A8C9Y7T9"/>
<accession>A0A8C9Y7T9</accession>
<sequence length="69" mass="8074">MAQPPRTTQLLISPNSDGRGWEIVYVCVFVCVRETVDERERWRGRVHGFVTVRVCMCIHYVIYLTTSQD</sequence>
<reference evidence="1" key="2">
    <citation type="submission" date="2025-09" db="UniProtKB">
        <authorList>
            <consortium name="Ensembl"/>
        </authorList>
    </citation>
    <scope>IDENTIFICATION</scope>
</reference>
<evidence type="ECO:0000313" key="1">
    <source>
        <dbReference type="Ensembl" id="ENSSLUP00000021155.1"/>
    </source>
</evidence>
<dbReference type="Ensembl" id="ENSSLUT00000021824.1">
    <property type="protein sequence ID" value="ENSSLUP00000021155.1"/>
    <property type="gene ID" value="ENSSLUG00000009757.1"/>
</dbReference>